<keyword evidence="1" id="KW-1015">Disulfide bond</keyword>
<dbReference type="KEGG" id="spu:105438292"/>
<reference evidence="5" key="1">
    <citation type="submission" date="2015-02" db="EMBL/GenBank/DDBJ databases">
        <title>Genome sequencing for Strongylocentrotus purpuratus.</title>
        <authorList>
            <person name="Murali S."/>
            <person name="Liu Y."/>
            <person name="Vee V."/>
            <person name="English A."/>
            <person name="Wang M."/>
            <person name="Skinner E."/>
            <person name="Han Y."/>
            <person name="Muzny D.M."/>
            <person name="Worley K.C."/>
            <person name="Gibbs R.A."/>
        </authorList>
    </citation>
    <scope>NUCLEOTIDE SEQUENCE</scope>
</reference>
<sequence length="243" mass="27022">MTVFTVSKPVEGEKTAVENAETAQTLVVRKTALSPLLVLALVVISVVIAAIVAGVIVYFGLQTCRVERESDMTAQFGKDMDFERHGRFDDHDFSEHCHYDHDNDVVVMDLEGDGFGENATVVYDFNRGFLTYVLPSKNRCFLGPVNQDDIDSFKKAHDGEIVELGAIKPRNFTTTKETIPSAYLAQTTSPVVNDLCSTMDSHWIKSAVDDEGTSPPRHRRKVDDTIDIYIFSDGTVVIIITRD</sequence>
<keyword evidence="2" id="KW-0472">Membrane</keyword>
<dbReference type="Gene3D" id="3.30.390.150">
    <property type="match status" value="1"/>
</dbReference>
<organism evidence="4 5">
    <name type="scientific">Strongylocentrotus purpuratus</name>
    <name type="common">Purple sea urchin</name>
    <dbReference type="NCBI Taxonomy" id="7668"/>
    <lineage>
        <taxon>Eukaryota</taxon>
        <taxon>Metazoa</taxon>
        <taxon>Echinodermata</taxon>
        <taxon>Eleutherozoa</taxon>
        <taxon>Echinozoa</taxon>
        <taxon>Echinoidea</taxon>
        <taxon>Euechinoidea</taxon>
        <taxon>Echinacea</taxon>
        <taxon>Camarodonta</taxon>
        <taxon>Echinidea</taxon>
        <taxon>Strongylocentrotidae</taxon>
        <taxon>Strongylocentrotus</taxon>
    </lineage>
</organism>
<dbReference type="InParanoid" id="A0A7M7HLE7"/>
<dbReference type="GeneID" id="105438292"/>
<accession>A0A7M7HLE7</accession>
<dbReference type="AlphaFoldDB" id="A0A7M7HLE7"/>
<feature type="transmembrane region" description="Helical" evidence="2">
    <location>
        <begin position="36"/>
        <end position="61"/>
    </location>
</feature>
<evidence type="ECO:0000256" key="1">
    <source>
        <dbReference type="ARBA" id="ARBA00023157"/>
    </source>
</evidence>
<evidence type="ECO:0000313" key="5">
    <source>
        <dbReference type="Proteomes" id="UP000007110"/>
    </source>
</evidence>
<dbReference type="OMA" id="FDENCHY"/>
<feature type="domain" description="BRICHOS" evidence="3">
    <location>
        <begin position="113"/>
        <end position="204"/>
    </location>
</feature>
<reference evidence="4" key="2">
    <citation type="submission" date="2021-01" db="UniProtKB">
        <authorList>
            <consortium name="EnsemblMetazoa"/>
        </authorList>
    </citation>
    <scope>IDENTIFICATION</scope>
</reference>
<evidence type="ECO:0000259" key="3">
    <source>
        <dbReference type="PROSITE" id="PS50869"/>
    </source>
</evidence>
<dbReference type="EnsemblMetazoa" id="XM_011665924">
    <property type="protein sequence ID" value="XP_011664226"/>
    <property type="gene ID" value="LOC105438292"/>
</dbReference>
<evidence type="ECO:0000256" key="2">
    <source>
        <dbReference type="SAM" id="Phobius"/>
    </source>
</evidence>
<keyword evidence="2" id="KW-0812">Transmembrane</keyword>
<dbReference type="Proteomes" id="UP000007110">
    <property type="component" value="Unassembled WGS sequence"/>
</dbReference>
<dbReference type="PROSITE" id="PS50869">
    <property type="entry name" value="BRICHOS"/>
    <property type="match status" value="1"/>
</dbReference>
<protein>
    <recommendedName>
        <fullName evidence="3">BRICHOS domain-containing protein</fullName>
    </recommendedName>
</protein>
<dbReference type="RefSeq" id="XP_011664226.2">
    <property type="nucleotide sequence ID" value="XM_011665924.2"/>
</dbReference>
<keyword evidence="2" id="KW-1133">Transmembrane helix</keyword>
<keyword evidence="5" id="KW-1185">Reference proteome</keyword>
<evidence type="ECO:0000313" key="4">
    <source>
        <dbReference type="EnsemblMetazoa" id="XP_011664226"/>
    </source>
</evidence>
<dbReference type="Pfam" id="PF04089">
    <property type="entry name" value="BRICHOS"/>
    <property type="match status" value="1"/>
</dbReference>
<proteinExistence type="predicted"/>
<name>A0A7M7HLE7_STRPU</name>
<dbReference type="InterPro" id="IPR007084">
    <property type="entry name" value="BRICHOS_dom"/>
</dbReference>